<dbReference type="InterPro" id="IPR005135">
    <property type="entry name" value="Endo/exonuclease/phosphatase"/>
</dbReference>
<dbReference type="GO" id="GO:0016020">
    <property type="term" value="C:membrane"/>
    <property type="evidence" value="ECO:0007669"/>
    <property type="project" value="GOC"/>
</dbReference>
<dbReference type="Gene3D" id="3.60.10.10">
    <property type="entry name" value="Endonuclease/exonuclease/phosphatase"/>
    <property type="match status" value="1"/>
</dbReference>
<dbReference type="PANTHER" id="PTHR14859">
    <property type="entry name" value="CALCOFLUOR WHITE HYPERSENSITIVE PROTEIN PRECURSOR"/>
    <property type="match status" value="1"/>
</dbReference>
<dbReference type="Proteomes" id="UP000613193">
    <property type="component" value="Unassembled WGS sequence"/>
</dbReference>
<keyword evidence="1" id="KW-0812">Transmembrane</keyword>
<dbReference type="GO" id="GO:0006506">
    <property type="term" value="P:GPI anchor biosynthetic process"/>
    <property type="evidence" value="ECO:0007669"/>
    <property type="project" value="TreeGrafter"/>
</dbReference>
<accession>A0A934PV76</accession>
<reference evidence="3" key="1">
    <citation type="submission" date="2020-12" db="EMBL/GenBank/DDBJ databases">
        <title>Bacterial novel species Mucilaginibacter sp. SD-g isolated from soil.</title>
        <authorList>
            <person name="Jung H.-Y."/>
        </authorList>
    </citation>
    <scope>NUCLEOTIDE SEQUENCE</scope>
    <source>
        <strain evidence="3">SD-g</strain>
    </source>
</reference>
<keyword evidence="4" id="KW-1185">Reference proteome</keyword>
<keyword evidence="3" id="KW-0255">Endonuclease</keyword>
<sequence>MRVKKRKKQLLLIDKIFLTLNIIVALALLLSYLAPSTDPRDFWIIAILGFGYHLLIIANLFFILYWLFRKAIFILISAISIFIGFSFIMANYGFRSATLPAENKPAGSIRIMQYNVRKFKGIDRFYESPIQNEISEVVENKNPDIIDFEEFSITKANKDSITNIFKQSIKSNYYYFKIFDNTRYDSTGNAIFSRYPIINTGYVETNGFLDTKAIFADIKYNKKTIRVYCIHLAAVKIQKREKGNILKGDFDINNSSFIQNKLTAAFIYRSYQVSRIKRHIEKCPYPYIITGDFNDTPNSFAVNELSDGMKNAFIEKGSGFVTTYYSKFPKLQIDYILVSPQFNVLTYQAIDKKISDHKPVISDIELK</sequence>
<keyword evidence="1" id="KW-1133">Transmembrane helix</keyword>
<evidence type="ECO:0000256" key="1">
    <source>
        <dbReference type="SAM" id="Phobius"/>
    </source>
</evidence>
<gene>
    <name evidence="3" type="ORF">I5M19_15200</name>
</gene>
<keyword evidence="3" id="KW-0540">Nuclease</keyword>
<dbReference type="EMBL" id="JAEHFW010000003">
    <property type="protein sequence ID" value="MBK0380669.1"/>
    <property type="molecule type" value="Genomic_DNA"/>
</dbReference>
<keyword evidence="1" id="KW-0472">Membrane</keyword>
<proteinExistence type="predicted"/>
<feature type="transmembrane region" description="Helical" evidence="1">
    <location>
        <begin position="42"/>
        <end position="65"/>
    </location>
</feature>
<name>A0A934PV76_9SPHI</name>
<dbReference type="Pfam" id="PF03372">
    <property type="entry name" value="Exo_endo_phos"/>
    <property type="match status" value="1"/>
</dbReference>
<keyword evidence="3" id="KW-0378">Hydrolase</keyword>
<dbReference type="RefSeq" id="WP_200067212.1">
    <property type="nucleotide sequence ID" value="NZ_JAEHFW010000003.1"/>
</dbReference>
<evidence type="ECO:0000313" key="4">
    <source>
        <dbReference type="Proteomes" id="UP000613193"/>
    </source>
</evidence>
<dbReference type="CDD" id="cd09084">
    <property type="entry name" value="EEP-2"/>
    <property type="match status" value="1"/>
</dbReference>
<dbReference type="SUPFAM" id="SSF56219">
    <property type="entry name" value="DNase I-like"/>
    <property type="match status" value="1"/>
</dbReference>
<dbReference type="PANTHER" id="PTHR14859:SF15">
    <property type="entry name" value="ENDONUCLEASE_EXONUCLEASE_PHOSPHATASE DOMAIN-CONTAINING PROTEIN"/>
    <property type="match status" value="1"/>
</dbReference>
<organism evidence="3 4">
    <name type="scientific">Mucilaginibacter segetis</name>
    <dbReference type="NCBI Taxonomy" id="2793071"/>
    <lineage>
        <taxon>Bacteria</taxon>
        <taxon>Pseudomonadati</taxon>
        <taxon>Bacteroidota</taxon>
        <taxon>Sphingobacteriia</taxon>
        <taxon>Sphingobacteriales</taxon>
        <taxon>Sphingobacteriaceae</taxon>
        <taxon>Mucilaginibacter</taxon>
    </lineage>
</organism>
<feature type="domain" description="Endonuclease/exonuclease/phosphatase" evidence="2">
    <location>
        <begin position="112"/>
        <end position="357"/>
    </location>
</feature>
<feature type="transmembrane region" description="Helical" evidence="1">
    <location>
        <begin position="72"/>
        <end position="94"/>
    </location>
</feature>
<dbReference type="InterPro" id="IPR051916">
    <property type="entry name" value="GPI-anchor_lipid_remodeler"/>
</dbReference>
<protein>
    <submittedName>
        <fullName evidence="3">Endonuclease/exonuclease/phosphatase family protein</fullName>
    </submittedName>
</protein>
<dbReference type="InterPro" id="IPR036691">
    <property type="entry name" value="Endo/exonu/phosph_ase_sf"/>
</dbReference>
<comment type="caution">
    <text evidence="3">The sequence shown here is derived from an EMBL/GenBank/DDBJ whole genome shotgun (WGS) entry which is preliminary data.</text>
</comment>
<evidence type="ECO:0000313" key="3">
    <source>
        <dbReference type="EMBL" id="MBK0380669.1"/>
    </source>
</evidence>
<dbReference type="GO" id="GO:0004519">
    <property type="term" value="F:endonuclease activity"/>
    <property type="evidence" value="ECO:0007669"/>
    <property type="project" value="UniProtKB-KW"/>
</dbReference>
<dbReference type="AlphaFoldDB" id="A0A934PV76"/>
<evidence type="ECO:0000259" key="2">
    <source>
        <dbReference type="Pfam" id="PF03372"/>
    </source>
</evidence>
<feature type="transmembrane region" description="Helical" evidence="1">
    <location>
        <begin position="12"/>
        <end position="30"/>
    </location>
</feature>